<dbReference type="EMBL" id="JACSQL010000002">
    <property type="protein sequence ID" value="MBD7967724.1"/>
    <property type="molecule type" value="Genomic_DNA"/>
</dbReference>
<keyword evidence="2" id="KW-1185">Reference proteome</keyword>
<reference evidence="1 2" key="1">
    <citation type="submission" date="2020-08" db="EMBL/GenBank/DDBJ databases">
        <title>A Genomic Blueprint of the Chicken Gut Microbiome.</title>
        <authorList>
            <person name="Gilroy R."/>
            <person name="Ravi A."/>
            <person name="Getino M."/>
            <person name="Pursley I."/>
            <person name="Horton D.L."/>
            <person name="Alikhan N.-F."/>
            <person name="Baker D."/>
            <person name="Gharbi K."/>
            <person name="Hall N."/>
            <person name="Watson M."/>
            <person name="Adriaenssens E.M."/>
            <person name="Foster-Nyarko E."/>
            <person name="Jarju S."/>
            <person name="Secka A."/>
            <person name="Antonio M."/>
            <person name="Oren A."/>
            <person name="Chaudhuri R."/>
            <person name="La Ragione R.M."/>
            <person name="Hildebrand F."/>
            <person name="Pallen M.J."/>
        </authorList>
    </citation>
    <scope>NUCLEOTIDE SEQUENCE [LARGE SCALE GENOMIC DNA]</scope>
    <source>
        <strain evidence="1 2">Sa2BVA9</strain>
    </source>
</reference>
<protein>
    <submittedName>
        <fullName evidence="1">Uncharacterized protein</fullName>
    </submittedName>
</protein>
<name>A0ABR8SXA1_9BACL</name>
<accession>A0ABR8SXA1</accession>
<dbReference type="Proteomes" id="UP000608071">
    <property type="component" value="Unassembled WGS sequence"/>
</dbReference>
<dbReference type="RefSeq" id="WP_191798965.1">
    <property type="nucleotide sequence ID" value="NZ_JACSQL010000002.1"/>
</dbReference>
<proteinExistence type="predicted"/>
<sequence length="165" mass="19463">MGKTTSQFKQWQEQALKNGIGYHTFRNRVYKSNWSMEAAATIPPGERKANFKAIDDYDLMEKNFDLFLQKGIEEQAWEKQQERKAPVPREWKLQDLVYLVKYLHVDGLGGMAFHFTRRVKEIRDKVNELQQNGDWDLYAGLSDEEYEKIILSKERKSRAKQLIGC</sequence>
<gene>
    <name evidence="1" type="ORF">H9647_06600</name>
</gene>
<evidence type="ECO:0000313" key="1">
    <source>
        <dbReference type="EMBL" id="MBD7967724.1"/>
    </source>
</evidence>
<organism evidence="1 2">
    <name type="scientific">Paenibacillus gallinarum</name>
    <dbReference type="NCBI Taxonomy" id="2762232"/>
    <lineage>
        <taxon>Bacteria</taxon>
        <taxon>Bacillati</taxon>
        <taxon>Bacillota</taxon>
        <taxon>Bacilli</taxon>
        <taxon>Bacillales</taxon>
        <taxon>Paenibacillaceae</taxon>
        <taxon>Paenibacillus</taxon>
    </lineage>
</organism>
<evidence type="ECO:0000313" key="2">
    <source>
        <dbReference type="Proteomes" id="UP000608071"/>
    </source>
</evidence>
<comment type="caution">
    <text evidence="1">The sequence shown here is derived from an EMBL/GenBank/DDBJ whole genome shotgun (WGS) entry which is preliminary data.</text>
</comment>